<organism evidence="5 6">
    <name type="scientific">Oceanobacillus kimchii</name>
    <dbReference type="NCBI Taxonomy" id="746691"/>
    <lineage>
        <taxon>Bacteria</taxon>
        <taxon>Bacillati</taxon>
        <taxon>Bacillota</taxon>
        <taxon>Bacilli</taxon>
        <taxon>Bacillales</taxon>
        <taxon>Bacillaceae</taxon>
        <taxon>Oceanobacillus</taxon>
    </lineage>
</organism>
<accession>A0ABQ5TKB6</accession>
<dbReference type="NCBIfam" id="NF041000">
    <property type="entry name" value="ATPase_ComGA"/>
    <property type="match status" value="1"/>
</dbReference>
<comment type="similarity">
    <text evidence="1">Belongs to the GSP E family.</text>
</comment>
<dbReference type="InterPro" id="IPR003593">
    <property type="entry name" value="AAA+_ATPase"/>
</dbReference>
<keyword evidence="2" id="KW-0547">Nucleotide-binding</keyword>
<evidence type="ECO:0000256" key="3">
    <source>
        <dbReference type="ARBA" id="ARBA00022840"/>
    </source>
</evidence>
<dbReference type="InterPro" id="IPR001482">
    <property type="entry name" value="T2SS/T4SS_dom"/>
</dbReference>
<evidence type="ECO:0000313" key="6">
    <source>
        <dbReference type="Proteomes" id="UP001275436"/>
    </source>
</evidence>
<dbReference type="PROSITE" id="PS00662">
    <property type="entry name" value="T2SP_E"/>
    <property type="match status" value="1"/>
</dbReference>
<dbReference type="InterPro" id="IPR027417">
    <property type="entry name" value="P-loop_NTPase"/>
</dbReference>
<evidence type="ECO:0000256" key="1">
    <source>
        <dbReference type="ARBA" id="ARBA00006611"/>
    </source>
</evidence>
<dbReference type="Gene3D" id="3.30.450.90">
    <property type="match status" value="1"/>
</dbReference>
<evidence type="ECO:0000259" key="4">
    <source>
        <dbReference type="PROSITE" id="PS00662"/>
    </source>
</evidence>
<dbReference type="PANTHER" id="PTHR30258:SF2">
    <property type="entry name" value="COMG OPERON PROTEIN 1"/>
    <property type="match status" value="1"/>
</dbReference>
<proteinExistence type="inferred from homology"/>
<dbReference type="RefSeq" id="WP_069685261.1">
    <property type="nucleotide sequence ID" value="NZ_BSKO01000001.1"/>
</dbReference>
<dbReference type="PANTHER" id="PTHR30258">
    <property type="entry name" value="TYPE II SECRETION SYSTEM PROTEIN GSPE-RELATED"/>
    <property type="match status" value="1"/>
</dbReference>
<keyword evidence="3" id="KW-0067">ATP-binding</keyword>
<keyword evidence="6" id="KW-1185">Reference proteome</keyword>
<protein>
    <submittedName>
        <fullName evidence="5">Competence protein ComG</fullName>
    </submittedName>
</protein>
<dbReference type="InterPro" id="IPR047667">
    <property type="entry name" value="ATPase_ComGA"/>
</dbReference>
<gene>
    <name evidence="5" type="primary">comGA</name>
    <name evidence="5" type="ORF">MACH08_23460</name>
</gene>
<comment type="caution">
    <text evidence="5">The sequence shown here is derived from an EMBL/GenBank/DDBJ whole genome shotgun (WGS) entry which is preliminary data.</text>
</comment>
<sequence>MNEVKKLSDSLIQSAVSLQSSDIHFYPYTTQTEIYFRIHGRRTLHRKISSNQYRLLITYYKFISGMDIGESRIPQHGTIIWTETSDTYSLRISTLPHYLLESIAIRIHPQQSHQLEQQLFLFPNQIRHIKKEWLSNQAGIILLTGPTGSGKSTTLYALLESILAENPCQTITLEDPIEKKMDNVLQIQINEKAGISYHAGLKAALRHDPDIIMVGEIRDRKTAHFAFEAALTGHLVFSTLHAKNAVGTIFRLKEMGLKDIDLEQSLLAIGAIQLLPIQYRGEQRRAAIMELLEGEQLSEVIYNQRSHLEYRFTFEYLRKKAFAYGFISKKDYPVT</sequence>
<reference evidence="5 6" key="1">
    <citation type="submission" date="2023-02" db="EMBL/GenBank/DDBJ databases">
        <title>Oceanobacillus kimchii IFOP_LL358 isolated form Alexandrium catenella lab strain.</title>
        <authorList>
            <person name="Gajardo G."/>
            <person name="Ueki S."/>
            <person name="Maruyama F."/>
        </authorList>
    </citation>
    <scope>NUCLEOTIDE SEQUENCE [LARGE SCALE GENOMIC DNA]</scope>
    <source>
        <strain evidence="5 6">IFOP_LL358</strain>
    </source>
</reference>
<dbReference type="Gene3D" id="3.40.50.300">
    <property type="entry name" value="P-loop containing nucleotide triphosphate hydrolases"/>
    <property type="match status" value="1"/>
</dbReference>
<dbReference type="SUPFAM" id="SSF52540">
    <property type="entry name" value="P-loop containing nucleoside triphosphate hydrolases"/>
    <property type="match status" value="1"/>
</dbReference>
<dbReference type="Pfam" id="PF00437">
    <property type="entry name" value="T2SSE"/>
    <property type="match status" value="1"/>
</dbReference>
<dbReference type="Proteomes" id="UP001275436">
    <property type="component" value="Unassembled WGS sequence"/>
</dbReference>
<dbReference type="EMBL" id="BSKO01000001">
    <property type="protein sequence ID" value="GLO66562.1"/>
    <property type="molecule type" value="Genomic_DNA"/>
</dbReference>
<dbReference type="SMART" id="SM00382">
    <property type="entry name" value="AAA"/>
    <property type="match status" value="1"/>
</dbReference>
<feature type="domain" description="Bacterial type II secretion system protein E" evidence="4">
    <location>
        <begin position="205"/>
        <end position="219"/>
    </location>
</feature>
<evidence type="ECO:0000256" key="2">
    <source>
        <dbReference type="ARBA" id="ARBA00022741"/>
    </source>
</evidence>
<dbReference type="CDD" id="cd01129">
    <property type="entry name" value="PulE-GspE-like"/>
    <property type="match status" value="1"/>
</dbReference>
<evidence type="ECO:0000313" key="5">
    <source>
        <dbReference type="EMBL" id="GLO66562.1"/>
    </source>
</evidence>
<name>A0ABQ5TKB6_9BACI</name>